<protein>
    <recommendedName>
        <fullName evidence="3">MAE-28990/MAE-18760-like HEPN domain-containing protein</fullName>
    </recommendedName>
</protein>
<evidence type="ECO:0000313" key="2">
    <source>
        <dbReference type="Proteomes" id="UP000682843"/>
    </source>
</evidence>
<evidence type="ECO:0000313" key="1">
    <source>
        <dbReference type="EMBL" id="QUS40517.1"/>
    </source>
</evidence>
<proteinExistence type="predicted"/>
<organism evidence="1 2">
    <name type="scientific">Tardiphaga alba</name>
    <dbReference type="NCBI Taxonomy" id="340268"/>
    <lineage>
        <taxon>Bacteria</taxon>
        <taxon>Pseudomonadati</taxon>
        <taxon>Pseudomonadota</taxon>
        <taxon>Alphaproteobacteria</taxon>
        <taxon>Hyphomicrobiales</taxon>
        <taxon>Nitrobacteraceae</taxon>
        <taxon>Tardiphaga</taxon>
    </lineage>
</organism>
<gene>
    <name evidence="1" type="ORF">RPMA_18015</name>
</gene>
<name>A0ABX8AAM0_9BRAD</name>
<reference evidence="1 2" key="1">
    <citation type="submission" date="2019-02" db="EMBL/GenBank/DDBJ databases">
        <title>Emended description of the genus Rhodopseudomonas and description of Rhodopseudomonas albus sp. nov., a non-phototrophic, heavy-metal-tolerant bacterium isolated from garden soil.</title>
        <authorList>
            <person name="Bao Z."/>
            <person name="Cao W.W."/>
            <person name="Sato Y."/>
            <person name="Nishizawa T."/>
            <person name="Zhao J."/>
            <person name="Guo Y."/>
            <person name="Ohta H."/>
        </authorList>
    </citation>
    <scope>NUCLEOTIDE SEQUENCE [LARGE SCALE GENOMIC DNA]</scope>
    <source>
        <strain evidence="1 2">SK50-23</strain>
    </source>
</reference>
<dbReference type="EMBL" id="CP036498">
    <property type="protein sequence ID" value="QUS40517.1"/>
    <property type="molecule type" value="Genomic_DNA"/>
</dbReference>
<accession>A0ABX8AAM0</accession>
<dbReference type="Proteomes" id="UP000682843">
    <property type="component" value="Chromosome"/>
</dbReference>
<dbReference type="RefSeq" id="WP_211909101.1">
    <property type="nucleotide sequence ID" value="NZ_CP036498.1"/>
</dbReference>
<evidence type="ECO:0008006" key="3">
    <source>
        <dbReference type="Google" id="ProtNLM"/>
    </source>
</evidence>
<sequence length="272" mass="30451">MTTVEETPRVALELRRESVAVPAHAAAIQCQEVVDLYFGALAVADLSKPPSPATTSTSIRHKIAGINIDATERRLRHESWILARAFQDLLRGVRESLERAYLLLEIAWKPHRVKSGSTLAEFIAPFKKRASDLKFPDLLKYVNESLTEPLNFSDAYRSLQNARNCLEHRGGIVGARDVDGSGTMRLMFPYVRIFYERGGEEVDIETGIPVNAEDGSDEVTLLMRIALRERSFKLNERLKITATDFNEIAFSAFLFGSELMGKLPNGPKDEKA</sequence>
<keyword evidence="2" id="KW-1185">Reference proteome</keyword>